<dbReference type="PANTHER" id="PTHR42760:SF78">
    <property type="entry name" value="3-OXOACYL-[ACYL-CARRIER-PROTEIN] REDUCTASE [NADH]"/>
    <property type="match status" value="1"/>
</dbReference>
<feature type="domain" description="Ketoreductase" evidence="2">
    <location>
        <begin position="229"/>
        <end position="403"/>
    </location>
</feature>
<dbReference type="PANTHER" id="PTHR42760">
    <property type="entry name" value="SHORT-CHAIN DEHYDROGENASES/REDUCTASES FAMILY MEMBER"/>
    <property type="match status" value="1"/>
</dbReference>
<gene>
    <name evidence="3" type="ORF">QLQ16_15095</name>
</gene>
<comment type="similarity">
    <text evidence="1">Belongs to the short-chain dehydrogenases/reductases (SDR) family.</text>
</comment>
<dbReference type="NCBIfam" id="NF006110">
    <property type="entry name" value="PRK08261.1"/>
    <property type="match status" value="1"/>
</dbReference>
<evidence type="ECO:0000256" key="1">
    <source>
        <dbReference type="ARBA" id="ARBA00006484"/>
    </source>
</evidence>
<dbReference type="InterPro" id="IPR036291">
    <property type="entry name" value="NAD(P)-bd_dom_sf"/>
</dbReference>
<dbReference type="EC" id="1.1.1.100" evidence="3"/>
<dbReference type="RefSeq" id="WP_104801858.1">
    <property type="nucleotide sequence ID" value="NZ_JASGBH010000014.1"/>
</dbReference>
<dbReference type="GO" id="GO:0004316">
    <property type="term" value="F:3-oxoacyl-[acyl-carrier-protein] reductase (NADPH) activity"/>
    <property type="evidence" value="ECO:0007669"/>
    <property type="project" value="UniProtKB-EC"/>
</dbReference>
<dbReference type="Proteomes" id="UP001431902">
    <property type="component" value="Unassembled WGS sequence"/>
</dbReference>
<dbReference type="Gene3D" id="3.40.50.720">
    <property type="entry name" value="NAD(P)-binding Rossmann-like Domain"/>
    <property type="match status" value="2"/>
</dbReference>
<name>A0ABT6XAJ7_9BURK</name>
<keyword evidence="4" id="KW-1185">Reference proteome</keyword>
<reference evidence="3" key="1">
    <citation type="submission" date="2023-05" db="EMBL/GenBank/DDBJ databases">
        <title>Limnohabitans sp. strain HM2-2 Genome sequencing and assembly.</title>
        <authorList>
            <person name="Jung Y."/>
        </authorList>
    </citation>
    <scope>NUCLEOTIDE SEQUENCE</scope>
    <source>
        <strain evidence="3">HM2-2</strain>
    </source>
</reference>
<dbReference type="InterPro" id="IPR002347">
    <property type="entry name" value="SDR_fam"/>
</dbReference>
<dbReference type="EMBL" id="JASGBH010000014">
    <property type="protein sequence ID" value="MDI9235163.1"/>
    <property type="molecule type" value="Genomic_DNA"/>
</dbReference>
<dbReference type="Pfam" id="PF13561">
    <property type="entry name" value="adh_short_C2"/>
    <property type="match status" value="1"/>
</dbReference>
<comment type="caution">
    <text evidence="3">The sequence shown here is derived from an EMBL/GenBank/DDBJ whole genome shotgun (WGS) entry which is preliminary data.</text>
</comment>
<sequence length="466" mass="48200">MSDAYLNFANSAFGARLAGMLGLPRPVPLERFEAGQPVVAGDVLVGAGGTPELLPALLAAFRAMRAATVAHRSVQGWTAMANQAGLMSGLWSTGEQPGGPLKAVVFDATGLATVAQAEALYQCFHDAVRSLQSCGRVLVLGRPPEACPVAEQATVQRALEGFVKSLAKEVKRGIAVQLVYVAPGAEAQLEGTLRFFLSPRSAYVSGQVVRLAPFEAPAPSDWVQPLAGKKILVTGAARGIGAAIAETLARDGAQVVCLDVPQAQDALQAVAERLQGRALALDIADPAAAGQIAQAALADGGWDGVVHNAGITRDKTIAKMPPHLWQTLVQVNLVAQQAINQALLERGALQPQARLVCVSSISGIAGNLGQTNYAFSKAGVIGLVHSQAPRLPRGMAINAVAPGFIETQMTAAIPLAIREAGRRMNSMGQGGQPVDVAETIAWLLSPASQGVNGQVVRVCGQSLLGA</sequence>
<dbReference type="SUPFAM" id="SSF51735">
    <property type="entry name" value="NAD(P)-binding Rossmann-fold domains"/>
    <property type="match status" value="1"/>
</dbReference>
<accession>A0ABT6XAJ7</accession>
<organism evidence="3 4">
    <name type="scientific">Limnohabitans lacus</name>
    <dbReference type="NCBI Taxonomy" id="3045173"/>
    <lineage>
        <taxon>Bacteria</taxon>
        <taxon>Pseudomonadati</taxon>
        <taxon>Pseudomonadota</taxon>
        <taxon>Betaproteobacteria</taxon>
        <taxon>Burkholderiales</taxon>
        <taxon>Comamonadaceae</taxon>
        <taxon>Limnohabitans</taxon>
    </lineage>
</organism>
<keyword evidence="3" id="KW-0560">Oxidoreductase</keyword>
<dbReference type="InterPro" id="IPR057326">
    <property type="entry name" value="KR_dom"/>
</dbReference>
<evidence type="ECO:0000313" key="4">
    <source>
        <dbReference type="Proteomes" id="UP001431902"/>
    </source>
</evidence>
<evidence type="ECO:0000259" key="2">
    <source>
        <dbReference type="SMART" id="SM00822"/>
    </source>
</evidence>
<evidence type="ECO:0000313" key="3">
    <source>
        <dbReference type="EMBL" id="MDI9235163.1"/>
    </source>
</evidence>
<dbReference type="PRINTS" id="PR00081">
    <property type="entry name" value="GDHRDH"/>
</dbReference>
<dbReference type="SMART" id="SM00822">
    <property type="entry name" value="PKS_KR"/>
    <property type="match status" value="1"/>
</dbReference>
<proteinExistence type="inferred from homology"/>
<protein>
    <submittedName>
        <fullName evidence="3">3-oxoacyl-ACP reductase</fullName>
        <ecNumber evidence="3">1.1.1.100</ecNumber>
    </submittedName>
</protein>